<protein>
    <recommendedName>
        <fullName evidence="13">Membrane protein PTM1</fullName>
    </recommendedName>
</protein>
<dbReference type="Proteomes" id="UP000094112">
    <property type="component" value="Unassembled WGS sequence"/>
</dbReference>
<keyword evidence="3 7" id="KW-0812">Transmembrane</keyword>
<dbReference type="EMBL" id="KV454208">
    <property type="protein sequence ID" value="ODQ62059.1"/>
    <property type="molecule type" value="Genomic_DNA"/>
</dbReference>
<keyword evidence="12" id="KW-1185">Reference proteome</keyword>
<evidence type="ECO:0000313" key="11">
    <source>
        <dbReference type="EMBL" id="ODQ62059.1"/>
    </source>
</evidence>
<evidence type="ECO:0000256" key="1">
    <source>
        <dbReference type="ARBA" id="ARBA00004141"/>
    </source>
</evidence>
<keyword evidence="5 7" id="KW-1133">Transmembrane helix</keyword>
<evidence type="ECO:0000256" key="3">
    <source>
        <dbReference type="ARBA" id="ARBA00022692"/>
    </source>
</evidence>
<dbReference type="PANTHER" id="PTHR21229:SF1">
    <property type="entry name" value="GH17801P"/>
    <property type="match status" value="1"/>
</dbReference>
<evidence type="ECO:0000259" key="9">
    <source>
        <dbReference type="Pfam" id="PF06814"/>
    </source>
</evidence>
<evidence type="ECO:0008006" key="13">
    <source>
        <dbReference type="Google" id="ProtNLM"/>
    </source>
</evidence>
<dbReference type="GO" id="GO:0005829">
    <property type="term" value="C:cytosol"/>
    <property type="evidence" value="ECO:0007669"/>
    <property type="project" value="GOC"/>
</dbReference>
<dbReference type="GO" id="GO:0042147">
    <property type="term" value="P:retrograde transport, endosome to Golgi"/>
    <property type="evidence" value="ECO:0007669"/>
    <property type="project" value="TreeGrafter"/>
</dbReference>
<comment type="similarity">
    <text evidence="2">Belongs to the LU7TM family.</text>
</comment>
<dbReference type="Pfam" id="PF06814">
    <property type="entry name" value="GOST_TM"/>
    <property type="match status" value="1"/>
</dbReference>
<comment type="subcellular location">
    <subcellularLocation>
        <location evidence="1">Membrane</location>
        <topology evidence="1">Multi-pass membrane protein</topology>
    </subcellularLocation>
</comment>
<dbReference type="InterPro" id="IPR053937">
    <property type="entry name" value="GOST_TM"/>
</dbReference>
<reference evidence="11 12" key="1">
    <citation type="journal article" date="2016" name="Proc. Natl. Acad. Sci. U.S.A.">
        <title>Comparative genomics of biotechnologically important yeasts.</title>
        <authorList>
            <person name="Riley R."/>
            <person name="Haridas S."/>
            <person name="Wolfe K.H."/>
            <person name="Lopes M.R."/>
            <person name="Hittinger C.T."/>
            <person name="Goeker M."/>
            <person name="Salamov A.A."/>
            <person name="Wisecaver J.H."/>
            <person name="Long T.M."/>
            <person name="Calvey C.H."/>
            <person name="Aerts A.L."/>
            <person name="Barry K.W."/>
            <person name="Choi C."/>
            <person name="Clum A."/>
            <person name="Coughlan A.Y."/>
            <person name="Deshpande S."/>
            <person name="Douglass A.P."/>
            <person name="Hanson S.J."/>
            <person name="Klenk H.-P."/>
            <person name="LaButti K.M."/>
            <person name="Lapidus A."/>
            <person name="Lindquist E.A."/>
            <person name="Lipzen A.M."/>
            <person name="Meier-Kolthoff J.P."/>
            <person name="Ohm R.A."/>
            <person name="Otillar R.P."/>
            <person name="Pangilinan J.L."/>
            <person name="Peng Y."/>
            <person name="Rokas A."/>
            <person name="Rosa C.A."/>
            <person name="Scheuner C."/>
            <person name="Sibirny A.A."/>
            <person name="Slot J.C."/>
            <person name="Stielow J.B."/>
            <person name="Sun H."/>
            <person name="Kurtzman C.P."/>
            <person name="Blackwell M."/>
            <person name="Grigoriev I.V."/>
            <person name="Jeffries T.W."/>
        </authorList>
    </citation>
    <scope>NUCLEOTIDE SEQUENCE [LARGE SCALE GENOMIC DNA]</scope>
    <source>
        <strain evidence="12">ATCC 58044 / CBS 1984 / NCYC 433 / NRRL Y-366-8</strain>
    </source>
</reference>
<evidence type="ECO:0000256" key="6">
    <source>
        <dbReference type="ARBA" id="ARBA00023136"/>
    </source>
</evidence>
<feature type="transmembrane region" description="Helical" evidence="7">
    <location>
        <begin position="179"/>
        <end position="201"/>
    </location>
</feature>
<keyword evidence="6 7" id="KW-0472">Membrane</keyword>
<feature type="signal peptide" evidence="8">
    <location>
        <begin position="1"/>
        <end position="19"/>
    </location>
</feature>
<dbReference type="GeneID" id="30197786"/>
<name>A0A1E3P9H1_WICAA</name>
<dbReference type="GO" id="GO:0005794">
    <property type="term" value="C:Golgi apparatus"/>
    <property type="evidence" value="ECO:0007669"/>
    <property type="project" value="TreeGrafter"/>
</dbReference>
<evidence type="ECO:0000256" key="8">
    <source>
        <dbReference type="SAM" id="SignalP"/>
    </source>
</evidence>
<evidence type="ECO:0000256" key="5">
    <source>
        <dbReference type="ARBA" id="ARBA00022989"/>
    </source>
</evidence>
<proteinExistence type="inferred from homology"/>
<feature type="chain" id="PRO_5009133746" description="Membrane protein PTM1" evidence="8">
    <location>
        <begin position="20"/>
        <end position="465"/>
    </location>
</feature>
<feature type="non-terminal residue" evidence="11">
    <location>
        <position position="465"/>
    </location>
</feature>
<feature type="domain" description="PTM1-like N-terminal" evidence="10">
    <location>
        <begin position="29"/>
        <end position="166"/>
    </location>
</feature>
<feature type="transmembrane region" description="Helical" evidence="7">
    <location>
        <begin position="213"/>
        <end position="232"/>
    </location>
</feature>
<evidence type="ECO:0000256" key="2">
    <source>
        <dbReference type="ARBA" id="ARBA00007883"/>
    </source>
</evidence>
<dbReference type="OrthoDB" id="19932at2759"/>
<feature type="transmembrane region" description="Helical" evidence="7">
    <location>
        <begin position="407"/>
        <end position="424"/>
    </location>
</feature>
<feature type="transmembrane region" description="Helical" evidence="7">
    <location>
        <begin position="252"/>
        <end position="277"/>
    </location>
</feature>
<dbReference type="RefSeq" id="XP_019041266.1">
    <property type="nucleotide sequence ID" value="XM_019180540.1"/>
</dbReference>
<dbReference type="Pfam" id="PF21902">
    <property type="entry name" value="PTM1-like_N"/>
    <property type="match status" value="1"/>
</dbReference>
<dbReference type="InterPro" id="IPR053938">
    <property type="entry name" value="PTM1-like_N"/>
</dbReference>
<gene>
    <name evidence="11" type="ORF">WICANDRAFT_12717</name>
</gene>
<accession>A0A1E3P9H1</accession>
<feature type="transmembrane region" description="Helical" evidence="7">
    <location>
        <begin position="321"/>
        <end position="342"/>
    </location>
</feature>
<feature type="transmembrane region" description="Helical" evidence="7">
    <location>
        <begin position="289"/>
        <end position="309"/>
    </location>
</feature>
<evidence type="ECO:0000313" key="12">
    <source>
        <dbReference type="Proteomes" id="UP000094112"/>
    </source>
</evidence>
<dbReference type="InterPro" id="IPR009637">
    <property type="entry name" value="GPR107/GPR108-like"/>
</dbReference>
<organism evidence="11 12">
    <name type="scientific">Wickerhamomyces anomalus (strain ATCC 58044 / CBS 1984 / NCYC 433 / NRRL Y-366-8)</name>
    <name type="common">Yeast</name>
    <name type="synonym">Hansenula anomala</name>
    <dbReference type="NCBI Taxonomy" id="683960"/>
    <lineage>
        <taxon>Eukaryota</taxon>
        <taxon>Fungi</taxon>
        <taxon>Dikarya</taxon>
        <taxon>Ascomycota</taxon>
        <taxon>Saccharomycotina</taxon>
        <taxon>Saccharomycetes</taxon>
        <taxon>Phaffomycetales</taxon>
        <taxon>Wickerhamomycetaceae</taxon>
        <taxon>Wickerhamomyces</taxon>
    </lineage>
</organism>
<feature type="domain" description="GOST seven transmembrane" evidence="9">
    <location>
        <begin position="177"/>
        <end position="430"/>
    </location>
</feature>
<sequence>MKLSSIILPLISLSSLAIANRVTLDESYSQSCTGMYDKQAWGGSKNPFISFNLQKYQSSSSESDPKLSVIIFEYQDFDLIGHLLENGHHKYICDDDSISKNYCNESSKGEFIIDTNNNISEILTFETNQLGLQQLVYPIVKTGYYCVASFPLVNDAKFKAQVNFRNSFGEIAASEFPKLTLYGALAIMYAVSMAYYGFNFWKHKHELLPLQKNFLFFFLFLTLETVFVWGYYDLENRKGENDAGVKVYMTFTSILSGFKVSFSFYLLLVISLGYGVVYPKLDKKLLLRCRILTGVHFFFVVFFVVSNYLTSPESQSLLVGIPAIPVAISTAIFYAMVLKSLSTTTALLHSQRQMIKLKMYKNLFRIIFFSLLVLVFGIIVSSFIFIGMSTTELIEQHWKSRFFFLDFWPSLVYFVIFNLIAFIWRPTDTSYMLAASQQLPTDPENAADFELDDIQSLQNDDDDLI</sequence>
<feature type="transmembrane region" description="Helical" evidence="7">
    <location>
        <begin position="363"/>
        <end position="387"/>
    </location>
</feature>
<evidence type="ECO:0000256" key="7">
    <source>
        <dbReference type="SAM" id="Phobius"/>
    </source>
</evidence>
<dbReference type="PANTHER" id="PTHR21229">
    <property type="entry name" value="LUNG SEVEN TRANSMEMBRANE RECEPTOR"/>
    <property type="match status" value="1"/>
</dbReference>
<dbReference type="GO" id="GO:0016020">
    <property type="term" value="C:membrane"/>
    <property type="evidence" value="ECO:0007669"/>
    <property type="project" value="UniProtKB-SubCell"/>
</dbReference>
<dbReference type="AlphaFoldDB" id="A0A1E3P9H1"/>
<keyword evidence="4 8" id="KW-0732">Signal</keyword>
<evidence type="ECO:0000256" key="4">
    <source>
        <dbReference type="ARBA" id="ARBA00022729"/>
    </source>
</evidence>
<evidence type="ECO:0000259" key="10">
    <source>
        <dbReference type="Pfam" id="PF21902"/>
    </source>
</evidence>